<gene>
    <name evidence="2" type="ORF">B0J13DRAFT_639302</name>
</gene>
<accession>A0A9P9EI82</accession>
<keyword evidence="3" id="KW-1185">Reference proteome</keyword>
<dbReference type="CDD" id="cd22656">
    <property type="entry name" value="ClyA_Cry6Aa-like"/>
    <property type="match status" value="1"/>
</dbReference>
<protein>
    <submittedName>
        <fullName evidence="2">Uncharacterized protein</fullName>
    </submittedName>
</protein>
<evidence type="ECO:0000313" key="2">
    <source>
        <dbReference type="EMBL" id="KAH7140034.1"/>
    </source>
</evidence>
<name>A0A9P9EI82_9HYPO</name>
<dbReference type="OrthoDB" id="5066239at2759"/>
<dbReference type="Gene3D" id="1.20.1170.10">
    <property type="match status" value="1"/>
</dbReference>
<organism evidence="2 3">
    <name type="scientific">Dactylonectria estremocensis</name>
    <dbReference type="NCBI Taxonomy" id="1079267"/>
    <lineage>
        <taxon>Eukaryota</taxon>
        <taxon>Fungi</taxon>
        <taxon>Dikarya</taxon>
        <taxon>Ascomycota</taxon>
        <taxon>Pezizomycotina</taxon>
        <taxon>Sordariomycetes</taxon>
        <taxon>Hypocreomycetidae</taxon>
        <taxon>Hypocreales</taxon>
        <taxon>Nectriaceae</taxon>
        <taxon>Dactylonectria</taxon>
    </lineage>
</organism>
<feature type="region of interest" description="Disordered" evidence="1">
    <location>
        <begin position="226"/>
        <end position="246"/>
    </location>
</feature>
<dbReference type="Proteomes" id="UP000717696">
    <property type="component" value="Unassembled WGS sequence"/>
</dbReference>
<sequence>MTATAVALNNAQWVPDTEGENQLKKALEHVLISSPSSVITKAPDDKTNRFILQTQGYHDLYLYVVEGINFTDSTEDFEKEFTKSTFSVVDKIDASAYNLLRDTTVNIAKHCKEFNSKGLGRLTTSANGAIAYADHCIGLMKEKADISLYNAFQVLLDEKYVTAPKDNAFEEAVESATLAVQALQRSAKEKAQDAKAMVELLQAFYTQTDSDAKYVGKVEEQFLTGPKDPVTGQRKLKPDGNPQEPYSEVMNAEITRLQNEVSESITTRDQENDKWAAARDAAIGLGVGGVFIIWLWIGTGVETDKAIKAKNKYDEMVALITKDNQDKADLVKVLELVRALVNHLHALLPKMQTALKAMKELQNLFNEQDLNFQLILNKLNDLQTGVSAKALRSRKAWISTAIDEAVEKFKEIKELGEEFKRGAEPKIDKL</sequence>
<evidence type="ECO:0000256" key="1">
    <source>
        <dbReference type="SAM" id="MobiDB-lite"/>
    </source>
</evidence>
<dbReference type="EMBL" id="JAGMUU010000014">
    <property type="protein sequence ID" value="KAH7140034.1"/>
    <property type="molecule type" value="Genomic_DNA"/>
</dbReference>
<dbReference type="SUPFAM" id="SSF58100">
    <property type="entry name" value="Bacterial hemolysins"/>
    <property type="match status" value="1"/>
</dbReference>
<dbReference type="AlphaFoldDB" id="A0A9P9EI82"/>
<proteinExistence type="predicted"/>
<comment type="caution">
    <text evidence="2">The sequence shown here is derived from an EMBL/GenBank/DDBJ whole genome shotgun (WGS) entry which is preliminary data.</text>
</comment>
<evidence type="ECO:0000313" key="3">
    <source>
        <dbReference type="Proteomes" id="UP000717696"/>
    </source>
</evidence>
<reference evidence="2" key="1">
    <citation type="journal article" date="2021" name="Nat. Commun.">
        <title>Genetic determinants of endophytism in the Arabidopsis root mycobiome.</title>
        <authorList>
            <person name="Mesny F."/>
            <person name="Miyauchi S."/>
            <person name="Thiergart T."/>
            <person name="Pickel B."/>
            <person name="Atanasova L."/>
            <person name="Karlsson M."/>
            <person name="Huettel B."/>
            <person name="Barry K.W."/>
            <person name="Haridas S."/>
            <person name="Chen C."/>
            <person name="Bauer D."/>
            <person name="Andreopoulos W."/>
            <person name="Pangilinan J."/>
            <person name="LaButti K."/>
            <person name="Riley R."/>
            <person name="Lipzen A."/>
            <person name="Clum A."/>
            <person name="Drula E."/>
            <person name="Henrissat B."/>
            <person name="Kohler A."/>
            <person name="Grigoriev I.V."/>
            <person name="Martin F.M."/>
            <person name="Hacquard S."/>
        </authorList>
    </citation>
    <scope>NUCLEOTIDE SEQUENCE</scope>
    <source>
        <strain evidence="2">MPI-CAGE-AT-0021</strain>
    </source>
</reference>